<organism evidence="2 3">
    <name type="scientific">Caulobacter rhizosphaerae</name>
    <dbReference type="NCBI Taxonomy" id="2010972"/>
    <lineage>
        <taxon>Bacteria</taxon>
        <taxon>Pseudomonadati</taxon>
        <taxon>Pseudomonadota</taxon>
        <taxon>Alphaproteobacteria</taxon>
        <taxon>Caulobacterales</taxon>
        <taxon>Caulobacteraceae</taxon>
        <taxon>Caulobacter</taxon>
    </lineage>
</organism>
<name>A0ABU1N261_9CAUL</name>
<evidence type="ECO:0000313" key="3">
    <source>
        <dbReference type="Proteomes" id="UP001262754"/>
    </source>
</evidence>
<feature type="domain" description="STAS" evidence="1">
    <location>
        <begin position="11"/>
        <end position="122"/>
    </location>
</feature>
<dbReference type="InterPro" id="IPR058548">
    <property type="entry name" value="MlaB-like_STAS"/>
</dbReference>
<dbReference type="Pfam" id="PF13466">
    <property type="entry name" value="STAS_2"/>
    <property type="match status" value="1"/>
</dbReference>
<reference evidence="2 3" key="1">
    <citation type="submission" date="2023-07" db="EMBL/GenBank/DDBJ databases">
        <title>Sorghum-associated microbial communities from plants grown in Nebraska, USA.</title>
        <authorList>
            <person name="Schachtman D."/>
        </authorList>
    </citation>
    <scope>NUCLEOTIDE SEQUENCE [LARGE SCALE GENOMIC DNA]</scope>
    <source>
        <strain evidence="2 3">DS2154</strain>
    </source>
</reference>
<dbReference type="InterPro" id="IPR002645">
    <property type="entry name" value="STAS_dom"/>
</dbReference>
<evidence type="ECO:0000259" key="1">
    <source>
        <dbReference type="PROSITE" id="PS50801"/>
    </source>
</evidence>
<dbReference type="SUPFAM" id="SSF52091">
    <property type="entry name" value="SpoIIaa-like"/>
    <property type="match status" value="1"/>
</dbReference>
<dbReference type="EMBL" id="JAVDRL010000009">
    <property type="protein sequence ID" value="MDR6532551.1"/>
    <property type="molecule type" value="Genomic_DNA"/>
</dbReference>
<evidence type="ECO:0000313" key="2">
    <source>
        <dbReference type="EMBL" id="MDR6532551.1"/>
    </source>
</evidence>
<proteinExistence type="predicted"/>
<dbReference type="InterPro" id="IPR036513">
    <property type="entry name" value="STAS_dom_sf"/>
</dbReference>
<dbReference type="Proteomes" id="UP001262754">
    <property type="component" value="Unassembled WGS sequence"/>
</dbReference>
<dbReference type="PROSITE" id="PS50801">
    <property type="entry name" value="STAS"/>
    <property type="match status" value="1"/>
</dbReference>
<dbReference type="Gene3D" id="3.30.750.24">
    <property type="entry name" value="STAS domain"/>
    <property type="match status" value="1"/>
</dbReference>
<gene>
    <name evidence="2" type="ORF">J2800_003309</name>
</gene>
<comment type="caution">
    <text evidence="2">The sequence shown here is derived from an EMBL/GenBank/DDBJ whole genome shotgun (WGS) entry which is preliminary data.</text>
</comment>
<sequence>MPDNAGTCARRGPTLLLSAGKNTISFAGEVTISNIGAARDDLDAALREDGPVFVDIAAVEETDLTFIQLIESARRKAAATGRDFRLRYPAGGAVLEVLRRGGFLDADETSERAKFWLQGTAQ</sequence>
<keyword evidence="3" id="KW-1185">Reference proteome</keyword>
<dbReference type="RefSeq" id="WP_162251638.1">
    <property type="nucleotide sequence ID" value="NZ_BMLD01000001.1"/>
</dbReference>
<accession>A0ABU1N261</accession>
<protein>
    <submittedName>
        <fullName evidence="2">Anti-anti-sigma regulatory factor</fullName>
    </submittedName>
</protein>